<sequence>MSSETKDDKPVVMLCIGMAGSGKSTLMMRLNSHLNTIGGKPYVVNLDPAVTSLPFKPNIDIRDTINYKQVMKDYTLGPNGAILTSLNLFTAKFDKVLDILEQRKGDLTNVIVDTPGQIEVFTWSASGTIITETLASLYPTVILYVIDTPRTCSPVTFMSNMLYACSILYKTKLPFILAFNKIDVVSHEFAVDWMTDFEAFQVALQEEESSYMNSLVQSMSLMLEEFYKHLNVVGVSSMTGEGMDDLFIAVENAVEEYYKDYLPEIEKIKKEREDREDLKKKESLEKLMKDLKVDEADNTIDKVSFTIFDNLKNTDGYLFDLIFFEQETKNLRKYTLHPSLNNQVYNGQLKPCRNGLVTIDKFVVKKKSIKPGLIVDIHIIMNISLNYNEIEVCPEISQSYDFEMVTPWCARRYNYLDMEQDDIPCNFDYRWFIPLHEAENVSPQVSIEGLYSYGNNSTPDLPVVGRVVSKSRITYYGKPDEINLCPYRFSFIVSDGTEIAQVTVWQTSVLRYFNAIHINDCVKIEKYKRRSINASIDIGPYDPHLDLMINPSNPKGRIELVKDDLDSIPKRHLKIVNKQSMANDQLSDLVGIVTYMSDVFVERKSNNGIIRTSKYVYLTVADAQNISFNLKLYRPEENLLGSLVCFYDLKCHVLDNEVEKFSYFSSCALTQCHVLYQQEQILDSPFFEQFALVIENSVIFRITFRMIGGGYFDWPVLKLPPEIEFSTDELLNQEVGSLILNERKRLYFHGNIYELTLPLYNNDVKKYSCYDLFGIGYNHDIPSEHLKLTLPSSIRHLNTLLFGKIDIVPLNKEKAITAYLTGNSFDEISGGPQNWILKHISRIFDVKSSSENVLATETIASKICQLRHEDVLLFIIDIIKYENFTLPLLVKVLSCE</sequence>
<gene>
    <name evidence="9" type="ORF">O9G_003486</name>
</gene>
<comment type="similarity">
    <text evidence="2">Belongs to the GPN-loop GTPase family.</text>
</comment>
<dbReference type="InterPro" id="IPR004130">
    <property type="entry name" value="Gpn"/>
</dbReference>
<dbReference type="Gene3D" id="2.40.50.140">
    <property type="entry name" value="Nucleic acid-binding proteins"/>
    <property type="match status" value="1"/>
</dbReference>
<keyword evidence="6" id="KW-0547">Nucleotide-binding</keyword>
<dbReference type="GO" id="GO:0005737">
    <property type="term" value="C:cytoplasm"/>
    <property type="evidence" value="ECO:0007669"/>
    <property type="project" value="UniProtKB-SubCell"/>
</dbReference>
<dbReference type="HOGENOM" id="CLU_322919_0_0_1"/>
<organism evidence="9 10">
    <name type="scientific">Rozella allomycis (strain CSF55)</name>
    <dbReference type="NCBI Taxonomy" id="988480"/>
    <lineage>
        <taxon>Eukaryota</taxon>
        <taxon>Fungi</taxon>
        <taxon>Fungi incertae sedis</taxon>
        <taxon>Cryptomycota</taxon>
        <taxon>Cryptomycota incertae sedis</taxon>
        <taxon>Rozella</taxon>
    </lineage>
</organism>
<dbReference type="InterPro" id="IPR030230">
    <property type="entry name" value="Gpn1/Npa3/XAB1"/>
</dbReference>
<keyword evidence="8" id="KW-0342">GTP-binding</keyword>
<evidence type="ECO:0000256" key="6">
    <source>
        <dbReference type="ARBA" id="ARBA00022741"/>
    </source>
</evidence>
<evidence type="ECO:0000256" key="7">
    <source>
        <dbReference type="ARBA" id="ARBA00022801"/>
    </source>
</evidence>
<evidence type="ECO:0000256" key="8">
    <source>
        <dbReference type="ARBA" id="ARBA00023134"/>
    </source>
</evidence>
<dbReference type="FunFam" id="3.40.50.300:FF:000579">
    <property type="entry name" value="GPN-loop GTPase"/>
    <property type="match status" value="1"/>
</dbReference>
<keyword evidence="7" id="KW-0378">Hydrolase</keyword>
<keyword evidence="4" id="KW-0963">Cytoplasm</keyword>
<evidence type="ECO:0000256" key="5">
    <source>
        <dbReference type="ARBA" id="ARBA00022553"/>
    </source>
</evidence>
<dbReference type="Gene3D" id="3.40.50.300">
    <property type="entry name" value="P-loop containing nucleotide triphosphate hydrolases"/>
    <property type="match status" value="1"/>
</dbReference>
<dbReference type="AlphaFoldDB" id="A0A075AYE3"/>
<proteinExistence type="inferred from homology"/>
<dbReference type="PANTHER" id="PTHR21231:SF8">
    <property type="entry name" value="GPN-LOOP GTPASE 1"/>
    <property type="match status" value="1"/>
</dbReference>
<dbReference type="GO" id="GO:0005525">
    <property type="term" value="F:GTP binding"/>
    <property type="evidence" value="ECO:0007669"/>
    <property type="project" value="UniProtKB-KW"/>
</dbReference>
<reference evidence="9 10" key="1">
    <citation type="journal article" date="2013" name="Curr. Biol.">
        <title>Shared signatures of parasitism and phylogenomics unite Cryptomycota and microsporidia.</title>
        <authorList>
            <person name="James T.Y."/>
            <person name="Pelin A."/>
            <person name="Bonen L."/>
            <person name="Ahrendt S."/>
            <person name="Sain D."/>
            <person name="Corradi N."/>
            <person name="Stajich J.E."/>
        </authorList>
    </citation>
    <scope>NUCLEOTIDE SEQUENCE [LARGE SCALE GENOMIC DNA]</scope>
    <source>
        <strain evidence="9 10">CSF55</strain>
    </source>
</reference>
<dbReference type="InterPro" id="IPR012340">
    <property type="entry name" value="NA-bd_OB-fold"/>
</dbReference>
<protein>
    <recommendedName>
        <fullName evidence="3">GPN-loop GTPase 1</fullName>
    </recommendedName>
</protein>
<evidence type="ECO:0000256" key="4">
    <source>
        <dbReference type="ARBA" id="ARBA00022490"/>
    </source>
</evidence>
<accession>A0A075AYE3</accession>
<dbReference type="GO" id="GO:0003924">
    <property type="term" value="F:GTPase activity"/>
    <property type="evidence" value="ECO:0007669"/>
    <property type="project" value="InterPro"/>
</dbReference>
<keyword evidence="5" id="KW-0597">Phosphoprotein</keyword>
<dbReference type="Pfam" id="PF03029">
    <property type="entry name" value="ATP_bind_1"/>
    <property type="match status" value="1"/>
</dbReference>
<dbReference type="InterPro" id="IPR027417">
    <property type="entry name" value="P-loop_NTPase"/>
</dbReference>
<dbReference type="STRING" id="988480.A0A075AYE3"/>
<evidence type="ECO:0000256" key="2">
    <source>
        <dbReference type="ARBA" id="ARBA00005290"/>
    </source>
</evidence>
<evidence type="ECO:0000313" key="10">
    <source>
        <dbReference type="Proteomes" id="UP000030755"/>
    </source>
</evidence>
<dbReference type="PANTHER" id="PTHR21231">
    <property type="entry name" value="XPA-BINDING PROTEIN 1-RELATED"/>
    <property type="match status" value="1"/>
</dbReference>
<dbReference type="EMBL" id="KE560866">
    <property type="protein sequence ID" value="EPZ35114.1"/>
    <property type="molecule type" value="Genomic_DNA"/>
</dbReference>
<dbReference type="CDD" id="cd17870">
    <property type="entry name" value="GPN1"/>
    <property type="match status" value="1"/>
</dbReference>
<evidence type="ECO:0000256" key="1">
    <source>
        <dbReference type="ARBA" id="ARBA00004496"/>
    </source>
</evidence>
<dbReference type="OrthoDB" id="243313at2759"/>
<comment type="subcellular location">
    <subcellularLocation>
        <location evidence="1">Cytoplasm</location>
    </subcellularLocation>
</comment>
<dbReference type="SUPFAM" id="SSF50249">
    <property type="entry name" value="Nucleic acid-binding proteins"/>
    <property type="match status" value="1"/>
</dbReference>
<dbReference type="Proteomes" id="UP000030755">
    <property type="component" value="Unassembled WGS sequence"/>
</dbReference>
<evidence type="ECO:0000313" key="9">
    <source>
        <dbReference type="EMBL" id="EPZ35114.1"/>
    </source>
</evidence>
<keyword evidence="10" id="KW-1185">Reference proteome</keyword>
<evidence type="ECO:0000256" key="3">
    <source>
        <dbReference type="ARBA" id="ARBA00014579"/>
    </source>
</evidence>
<name>A0A075AYE3_ROZAC</name>
<dbReference type="SUPFAM" id="SSF52540">
    <property type="entry name" value="P-loop containing nucleoside triphosphate hydrolases"/>
    <property type="match status" value="1"/>
</dbReference>